<organism evidence="1 2">
    <name type="scientific">Peribacillus huizhouensis</name>
    <dbReference type="NCBI Taxonomy" id="1501239"/>
    <lineage>
        <taxon>Bacteria</taxon>
        <taxon>Bacillati</taxon>
        <taxon>Bacillota</taxon>
        <taxon>Bacilli</taxon>
        <taxon>Bacillales</taxon>
        <taxon>Bacillaceae</taxon>
        <taxon>Peribacillus</taxon>
    </lineage>
</organism>
<evidence type="ECO:0000313" key="1">
    <source>
        <dbReference type="EMBL" id="MBA9027574.1"/>
    </source>
</evidence>
<keyword evidence="1" id="KW-0067">ATP-binding</keyword>
<dbReference type="GO" id="GO:0016787">
    <property type="term" value="F:hydrolase activity"/>
    <property type="evidence" value="ECO:0007669"/>
    <property type="project" value="UniProtKB-KW"/>
</dbReference>
<reference evidence="1 2" key="1">
    <citation type="submission" date="2020-08" db="EMBL/GenBank/DDBJ databases">
        <title>Genomic Encyclopedia of Type Strains, Phase IV (KMG-IV): sequencing the most valuable type-strain genomes for metagenomic binning, comparative biology and taxonomic classification.</title>
        <authorList>
            <person name="Goeker M."/>
        </authorList>
    </citation>
    <scope>NUCLEOTIDE SEQUENCE [LARGE SCALE GENOMIC DNA]</scope>
    <source>
        <strain evidence="1 2">DSM 105481</strain>
    </source>
</reference>
<comment type="caution">
    <text evidence="1">The sequence shown here is derived from an EMBL/GenBank/DDBJ whole genome shotgun (WGS) entry which is preliminary data.</text>
</comment>
<keyword evidence="1" id="KW-0547">Nucleotide-binding</keyword>
<evidence type="ECO:0000313" key="2">
    <source>
        <dbReference type="Proteomes" id="UP000626697"/>
    </source>
</evidence>
<dbReference type="InterPro" id="IPR027417">
    <property type="entry name" value="P-loop_NTPase"/>
</dbReference>
<keyword evidence="2" id="KW-1185">Reference proteome</keyword>
<dbReference type="SUPFAM" id="SSF52540">
    <property type="entry name" value="P-loop containing nucleoside triphosphate hydrolases"/>
    <property type="match status" value="1"/>
</dbReference>
<keyword evidence="1" id="KW-0378">Hydrolase</keyword>
<proteinExistence type="predicted"/>
<sequence length="446" mass="49491">MHYGNLLLSKIIDDNNVQALTRFGITAADLPTEGDRQTLRFIESYAEANRGQAPSYAVVTAECPAFEYTPMISDSYELLTKQIKAYSAKQRLAEYVQGKFTAEFDSEADGNKILESLISEAEKIKMDTNVRSEIGRTLEDIKTSFKSEYLKREEGKSFKCWQTPFESLTKEIGGWFSGDVYGIMAESGRGKTYVNVKIADSLLRQGANVLVKSFEVKEYVWISRLISTATAVDELLVDELGRKLGLPNKQILSGNLEDIVREQFLAVLETLDSYYPGKLYFQGKSGGELTRTLDDLERELLTGQVDAVIIDPFYGLSDVYGKNVNKTAGGSAEYAATRFEQIIGDNDVVGFYTVQATVEKKQTGEDGVRELNLPTRDQVKTSKRLLDIATNLISFDSLEKDGIAMLGIEKGRNGGEDFTLELIALFDYGVLAEFPKGEAAAAQFGF</sequence>
<protein>
    <submittedName>
        <fullName evidence="1">Replicative DNA helicase</fullName>
        <ecNumber evidence="1">3.6.4.12</ecNumber>
    </submittedName>
</protein>
<dbReference type="EC" id="3.6.4.12" evidence="1"/>
<name>A0ABR6CRB7_9BACI</name>
<dbReference type="GO" id="GO:0003678">
    <property type="term" value="F:DNA helicase activity"/>
    <property type="evidence" value="ECO:0007669"/>
    <property type="project" value="UniProtKB-EC"/>
</dbReference>
<dbReference type="Proteomes" id="UP000626697">
    <property type="component" value="Unassembled WGS sequence"/>
</dbReference>
<gene>
    <name evidence="1" type="ORF">HNP81_002864</name>
</gene>
<keyword evidence="1" id="KW-0347">Helicase</keyword>
<dbReference type="Gene3D" id="3.40.50.300">
    <property type="entry name" value="P-loop containing nucleotide triphosphate hydrolases"/>
    <property type="match status" value="1"/>
</dbReference>
<accession>A0ABR6CRB7</accession>
<dbReference type="RefSeq" id="WP_182503014.1">
    <property type="nucleotide sequence ID" value="NZ_JACJHX010000008.1"/>
</dbReference>
<dbReference type="EMBL" id="JACJHX010000008">
    <property type="protein sequence ID" value="MBA9027574.1"/>
    <property type="molecule type" value="Genomic_DNA"/>
</dbReference>